<feature type="non-terminal residue" evidence="1">
    <location>
        <position position="68"/>
    </location>
</feature>
<reference evidence="1" key="1">
    <citation type="submission" date="2021-06" db="EMBL/GenBank/DDBJ databases">
        <authorList>
            <person name="Kallberg Y."/>
            <person name="Tangrot J."/>
            <person name="Rosling A."/>
        </authorList>
    </citation>
    <scope>NUCLEOTIDE SEQUENCE</scope>
    <source>
        <strain evidence="1">CL551</strain>
    </source>
</reference>
<evidence type="ECO:0000313" key="2">
    <source>
        <dbReference type="Proteomes" id="UP000789342"/>
    </source>
</evidence>
<comment type="caution">
    <text evidence="1">The sequence shown here is derived from an EMBL/GenBank/DDBJ whole genome shotgun (WGS) entry which is preliminary data.</text>
</comment>
<name>A0A9N9FRY4_9GLOM</name>
<gene>
    <name evidence="1" type="ORF">AMORRO_LOCUS5869</name>
</gene>
<accession>A0A9N9FRY4</accession>
<evidence type="ECO:0000313" key="1">
    <source>
        <dbReference type="EMBL" id="CAG8557680.1"/>
    </source>
</evidence>
<sequence length="68" mass="7834">MNSSIFDIDYIFDGNIQENIKYFTNITRRKSIEKLAKEPNTKGIQINLSNSINSKENQVIIGSTLKKR</sequence>
<dbReference type="Proteomes" id="UP000789342">
    <property type="component" value="Unassembled WGS sequence"/>
</dbReference>
<proteinExistence type="predicted"/>
<organism evidence="1 2">
    <name type="scientific">Acaulospora morrowiae</name>
    <dbReference type="NCBI Taxonomy" id="94023"/>
    <lineage>
        <taxon>Eukaryota</taxon>
        <taxon>Fungi</taxon>
        <taxon>Fungi incertae sedis</taxon>
        <taxon>Mucoromycota</taxon>
        <taxon>Glomeromycotina</taxon>
        <taxon>Glomeromycetes</taxon>
        <taxon>Diversisporales</taxon>
        <taxon>Acaulosporaceae</taxon>
        <taxon>Acaulospora</taxon>
    </lineage>
</organism>
<keyword evidence="2" id="KW-1185">Reference proteome</keyword>
<dbReference type="EMBL" id="CAJVPV010003686">
    <property type="protein sequence ID" value="CAG8557680.1"/>
    <property type="molecule type" value="Genomic_DNA"/>
</dbReference>
<dbReference type="AlphaFoldDB" id="A0A9N9FRY4"/>
<protein>
    <submittedName>
        <fullName evidence="1">7656_t:CDS:1</fullName>
    </submittedName>
</protein>